<dbReference type="CDD" id="cd04205">
    <property type="entry name" value="CuRO_2_LCC_like"/>
    <property type="match status" value="1"/>
</dbReference>
<reference evidence="10 11" key="1">
    <citation type="submission" date="2015-02" db="EMBL/GenBank/DDBJ databases">
        <title>Draft Genome Sequences of Two Closely-Related Aflatoxigenic Aspergillus Species Obtained from the Cote d'Ivoire.</title>
        <authorList>
            <person name="Moore G.G."/>
            <person name="Beltz S.B."/>
            <person name="Mack B.M."/>
        </authorList>
    </citation>
    <scope>NUCLEOTIDE SEQUENCE [LARGE SCALE GENOMIC DNA]</scope>
    <source>
        <strain evidence="10 11">SRRC1468</strain>
    </source>
</reference>
<evidence type="ECO:0000313" key="10">
    <source>
        <dbReference type="EMBL" id="KKK12057.1"/>
    </source>
</evidence>
<comment type="similarity">
    <text evidence="1">Belongs to the multicopper oxidase family.</text>
</comment>
<keyword evidence="6" id="KW-1133">Transmembrane helix</keyword>
<feature type="domain" description="Plastocyanin-like" evidence="7">
    <location>
        <begin position="266"/>
        <end position="398"/>
    </location>
</feature>
<proteinExistence type="inferred from homology"/>
<dbReference type="Proteomes" id="UP000034291">
    <property type="component" value="Unassembled WGS sequence"/>
</dbReference>
<dbReference type="AlphaFoldDB" id="A0A0F8WL53"/>
<protein>
    <recommendedName>
        <fullName evidence="12">Laccase</fullName>
    </recommendedName>
</protein>
<dbReference type="CDD" id="cd04206">
    <property type="entry name" value="CuRO_1_LCC_like"/>
    <property type="match status" value="1"/>
</dbReference>
<dbReference type="InterPro" id="IPR011707">
    <property type="entry name" value="Cu-oxidase-like_N"/>
</dbReference>
<dbReference type="CDD" id="cd13910">
    <property type="entry name" value="CuRO_3_MCO_like_4"/>
    <property type="match status" value="1"/>
</dbReference>
<evidence type="ECO:0008006" key="12">
    <source>
        <dbReference type="Google" id="ProtNLM"/>
    </source>
</evidence>
<dbReference type="STRING" id="308745.A0A0F8WL53"/>
<dbReference type="OrthoDB" id="2121828at2759"/>
<dbReference type="Gene3D" id="2.60.40.420">
    <property type="entry name" value="Cupredoxins - blue copper proteins"/>
    <property type="match status" value="3"/>
</dbReference>
<evidence type="ECO:0000256" key="2">
    <source>
        <dbReference type="ARBA" id="ARBA00022723"/>
    </source>
</evidence>
<gene>
    <name evidence="10" type="ORF">ARAM_000992</name>
</gene>
<dbReference type="InterPro" id="IPR001117">
    <property type="entry name" value="Cu-oxidase_2nd"/>
</dbReference>
<keyword evidence="4" id="KW-0186">Copper</keyword>
<evidence type="ECO:0000256" key="5">
    <source>
        <dbReference type="SAM" id="MobiDB-lite"/>
    </source>
</evidence>
<organism evidence="10 11">
    <name type="scientific">Aspergillus rambellii</name>
    <dbReference type="NCBI Taxonomy" id="308745"/>
    <lineage>
        <taxon>Eukaryota</taxon>
        <taxon>Fungi</taxon>
        <taxon>Dikarya</taxon>
        <taxon>Ascomycota</taxon>
        <taxon>Pezizomycotina</taxon>
        <taxon>Eurotiomycetes</taxon>
        <taxon>Eurotiomycetidae</taxon>
        <taxon>Eurotiales</taxon>
        <taxon>Aspergillaceae</taxon>
        <taxon>Aspergillus</taxon>
        <taxon>Aspergillus subgen. Nidulantes</taxon>
    </lineage>
</organism>
<evidence type="ECO:0000256" key="1">
    <source>
        <dbReference type="ARBA" id="ARBA00010609"/>
    </source>
</evidence>
<evidence type="ECO:0000259" key="7">
    <source>
        <dbReference type="Pfam" id="PF00394"/>
    </source>
</evidence>
<evidence type="ECO:0000256" key="3">
    <source>
        <dbReference type="ARBA" id="ARBA00023002"/>
    </source>
</evidence>
<keyword evidence="2" id="KW-0479">Metal-binding</keyword>
<dbReference type="SUPFAM" id="SSF49503">
    <property type="entry name" value="Cupredoxins"/>
    <property type="match status" value="3"/>
</dbReference>
<dbReference type="Pfam" id="PF07732">
    <property type="entry name" value="Cu-oxidase_3"/>
    <property type="match status" value="1"/>
</dbReference>
<evidence type="ECO:0000313" key="11">
    <source>
        <dbReference type="Proteomes" id="UP000034291"/>
    </source>
</evidence>
<keyword evidence="6" id="KW-0472">Membrane</keyword>
<evidence type="ECO:0000256" key="4">
    <source>
        <dbReference type="ARBA" id="ARBA00023008"/>
    </source>
</evidence>
<dbReference type="InterPro" id="IPR045087">
    <property type="entry name" value="Cu-oxidase_fam"/>
</dbReference>
<dbReference type="EMBL" id="JZBS01004128">
    <property type="protein sequence ID" value="KKK12057.1"/>
    <property type="molecule type" value="Genomic_DNA"/>
</dbReference>
<dbReference type="Pfam" id="PF00394">
    <property type="entry name" value="Cu-oxidase"/>
    <property type="match status" value="1"/>
</dbReference>
<feature type="compositionally biased region" description="Basic and acidic residues" evidence="5">
    <location>
        <begin position="12"/>
        <end position="38"/>
    </location>
</feature>
<evidence type="ECO:0000259" key="9">
    <source>
        <dbReference type="Pfam" id="PF07732"/>
    </source>
</evidence>
<feature type="transmembrane region" description="Helical" evidence="6">
    <location>
        <begin position="41"/>
        <end position="61"/>
    </location>
</feature>
<dbReference type="InterPro" id="IPR008972">
    <property type="entry name" value="Cupredoxin"/>
</dbReference>
<keyword evidence="6" id="KW-0812">Transmembrane</keyword>
<dbReference type="PANTHER" id="PTHR11709:SF394">
    <property type="entry name" value="FI03373P-RELATED"/>
    <property type="match status" value="1"/>
</dbReference>
<evidence type="ECO:0000256" key="6">
    <source>
        <dbReference type="SAM" id="Phobius"/>
    </source>
</evidence>
<feature type="region of interest" description="Disordered" evidence="5">
    <location>
        <begin position="1"/>
        <end position="38"/>
    </location>
</feature>
<dbReference type="PROSITE" id="PS00080">
    <property type="entry name" value="MULTICOPPER_OXIDASE2"/>
    <property type="match status" value="1"/>
</dbReference>
<dbReference type="GO" id="GO:0005507">
    <property type="term" value="F:copper ion binding"/>
    <property type="evidence" value="ECO:0007669"/>
    <property type="project" value="InterPro"/>
</dbReference>
<dbReference type="InterPro" id="IPR033138">
    <property type="entry name" value="Cu_oxidase_CS"/>
</dbReference>
<dbReference type="GO" id="GO:0016491">
    <property type="term" value="F:oxidoreductase activity"/>
    <property type="evidence" value="ECO:0007669"/>
    <property type="project" value="UniProtKB-KW"/>
</dbReference>
<name>A0A0F8WL53_9EURO</name>
<feature type="compositionally biased region" description="Basic residues" evidence="5">
    <location>
        <begin position="1"/>
        <end position="11"/>
    </location>
</feature>
<dbReference type="InterPro" id="IPR002355">
    <property type="entry name" value="Cu_oxidase_Cu_BS"/>
</dbReference>
<sequence length="665" mass="74506">MQRDSSRRRKPRPADKLEEPIDSARSDTPQKHKKEGSSRDWPCGLVLYPLALCLVVVLLLWNQYTTRLVLPSSFFSPTRIHHEPNLEGHNVLMKSPDDSRPQIELHPKHHIYRDPATHYLGWTVTAGNLRPDGVLKDVHLINGLFPGPTIEARSGDTVIVNVTNALQDESFTVHWHGLHIQSKYSMDGVAAVTQRPIRPGASFLYHIDIPSDQSGTFWYHGHAGLARADGLYGGFVVHKPAPKSTVRGLMSREGDVSLNRGADEKDVLLMIGDWYHRPAAEVMAWYMRAGSFGNEPVPDSLVLNGIGYFNCSMAVPARPLDCIDSPINLSRVLPTDAVCRVRVVNTGSLAGFTLTFDNHDVTVLEVDSAPVQAQQGTRSMHSVGILYPGQRMDLLIRRSTDDKSSTLKIHLDEECFKYPNPALKSTQTFFMSEGQDETEPTHIAAEPPSNEQQISSLIDVQDLPSTEQILSQIPPSAAVQRTEVVYTKIQKLSIRHNVPYGFFNRTSWVPQLDPAIPLNELERERWDKNQFGITIPSPPSLHQRDEGEQGVWVDLVVNNLDEGGHPFHLHGHHFYILAVYKAAIGWGSYNPFVDPSPPGLDPERFPETKGYDLSRAMLRDTVYIPSRAYAVLRFRADNPGIWLFHCHILWHLANGMSMLVDVGGF</sequence>
<dbReference type="Pfam" id="PF07731">
    <property type="entry name" value="Cu-oxidase_2"/>
    <property type="match status" value="1"/>
</dbReference>
<feature type="domain" description="Plastocyanin-like" evidence="8">
    <location>
        <begin position="548"/>
        <end position="662"/>
    </location>
</feature>
<feature type="domain" description="Plastocyanin-like" evidence="9">
    <location>
        <begin position="124"/>
        <end position="240"/>
    </location>
</feature>
<dbReference type="PROSITE" id="PS00079">
    <property type="entry name" value="MULTICOPPER_OXIDASE1"/>
    <property type="match status" value="1"/>
</dbReference>
<dbReference type="InterPro" id="IPR011706">
    <property type="entry name" value="Cu-oxidase_C"/>
</dbReference>
<accession>A0A0F8WL53</accession>
<evidence type="ECO:0000259" key="8">
    <source>
        <dbReference type="Pfam" id="PF07731"/>
    </source>
</evidence>
<keyword evidence="11" id="KW-1185">Reference proteome</keyword>
<dbReference type="PANTHER" id="PTHR11709">
    <property type="entry name" value="MULTI-COPPER OXIDASE"/>
    <property type="match status" value="1"/>
</dbReference>
<keyword evidence="3" id="KW-0560">Oxidoreductase</keyword>
<comment type="caution">
    <text evidence="10">The sequence shown here is derived from an EMBL/GenBank/DDBJ whole genome shotgun (WGS) entry which is preliminary data.</text>
</comment>